<dbReference type="EMBL" id="JANPWZ010000618">
    <property type="protein sequence ID" value="KAJ3574338.1"/>
    <property type="molecule type" value="Genomic_DNA"/>
</dbReference>
<feature type="transmembrane region" description="Helical" evidence="2">
    <location>
        <begin position="338"/>
        <end position="357"/>
    </location>
</feature>
<evidence type="ECO:0000256" key="1">
    <source>
        <dbReference type="SAM" id="MobiDB-lite"/>
    </source>
</evidence>
<feature type="transmembrane region" description="Helical" evidence="2">
    <location>
        <begin position="364"/>
        <end position="379"/>
    </location>
</feature>
<evidence type="ECO:0000313" key="5">
    <source>
        <dbReference type="Proteomes" id="UP001148614"/>
    </source>
</evidence>
<dbReference type="VEuPathDB" id="FungiDB:F4678DRAFT_334511"/>
<keyword evidence="2" id="KW-0812">Transmembrane</keyword>
<keyword evidence="2" id="KW-0472">Membrane</keyword>
<gene>
    <name evidence="4" type="ORF">NPX13_g4395</name>
</gene>
<keyword evidence="2" id="KW-1133">Transmembrane helix</keyword>
<feature type="region of interest" description="Disordered" evidence="1">
    <location>
        <begin position="168"/>
        <end position="189"/>
    </location>
</feature>
<evidence type="ECO:0000256" key="2">
    <source>
        <dbReference type="SAM" id="Phobius"/>
    </source>
</evidence>
<organism evidence="4 5">
    <name type="scientific">Xylaria arbuscula</name>
    <dbReference type="NCBI Taxonomy" id="114810"/>
    <lineage>
        <taxon>Eukaryota</taxon>
        <taxon>Fungi</taxon>
        <taxon>Dikarya</taxon>
        <taxon>Ascomycota</taxon>
        <taxon>Pezizomycotina</taxon>
        <taxon>Sordariomycetes</taxon>
        <taxon>Xylariomycetidae</taxon>
        <taxon>Xylariales</taxon>
        <taxon>Xylariaceae</taxon>
        <taxon>Xylaria</taxon>
    </lineage>
</organism>
<evidence type="ECO:0000313" key="4">
    <source>
        <dbReference type="EMBL" id="KAJ3574338.1"/>
    </source>
</evidence>
<name>A0A9W8TM95_9PEZI</name>
<dbReference type="AlphaFoldDB" id="A0A9W8TM95"/>
<evidence type="ECO:0000259" key="3">
    <source>
        <dbReference type="Pfam" id="PF20237"/>
    </source>
</evidence>
<dbReference type="PANTHER" id="PTHR34502:SF4">
    <property type="entry name" value="DUF6594 DOMAIN-CONTAINING PROTEIN"/>
    <property type="match status" value="1"/>
</dbReference>
<dbReference type="InterPro" id="IPR046529">
    <property type="entry name" value="DUF6594"/>
</dbReference>
<keyword evidence="5" id="KW-1185">Reference proteome</keyword>
<proteinExistence type="predicted"/>
<dbReference type="Proteomes" id="UP001148614">
    <property type="component" value="Unassembled WGS sequence"/>
</dbReference>
<dbReference type="PANTHER" id="PTHR34502">
    <property type="entry name" value="DUF6594 DOMAIN-CONTAINING PROTEIN-RELATED"/>
    <property type="match status" value="1"/>
</dbReference>
<dbReference type="Pfam" id="PF20237">
    <property type="entry name" value="DUF6594"/>
    <property type="match status" value="1"/>
</dbReference>
<protein>
    <recommendedName>
        <fullName evidence="3">DUF6594 domain-containing protein</fullName>
    </recommendedName>
</protein>
<feature type="domain" description="DUF6594" evidence="3">
    <location>
        <begin position="83"/>
        <end position="376"/>
    </location>
</feature>
<feature type="transmembrane region" description="Helical" evidence="2">
    <location>
        <begin position="306"/>
        <end position="332"/>
    </location>
</feature>
<comment type="caution">
    <text evidence="4">The sequence shown here is derived from an EMBL/GenBank/DDBJ whole genome shotgun (WGS) entry which is preliminary data.</text>
</comment>
<feature type="compositionally biased region" description="Basic and acidic residues" evidence="1">
    <location>
        <begin position="172"/>
        <end position="189"/>
    </location>
</feature>
<sequence>MCIYFHTFATQIEALLRLAITTEGIQVGDYGSRTMMAFVDPLDVDLVETMAAKLRSIANSIKRVARIASDHESRQKRVVVSGFPAIAAFQAKYPNTRTCRSFTYATQRLLVECEGKLTCLVGALADLDAKTATKSNTGGGGSGQPVPFNREDFIRRCLNSPDQLSLVQVPVEGERSKESDSQKRARTEAERENLMANFERILEHYRNHVNWQYGLNKFPRASPKTHARMFKHLKDTMGLQPDALDYLRAGDDFMYPDADPTHERFYFFLIDVRTAFIAIFKFLGCGRLLKNGSIPFLTGVWREKRVRLLVISLLALFAVALLLGPVGILYLVEPRKEIAFLIMVLSDIAFAFILLALEIRLHHAFLGLAACTAVLVAVLL</sequence>
<reference evidence="4" key="1">
    <citation type="submission" date="2022-07" db="EMBL/GenBank/DDBJ databases">
        <title>Genome Sequence of Xylaria arbuscula.</title>
        <authorList>
            <person name="Buettner E."/>
        </authorList>
    </citation>
    <scope>NUCLEOTIDE SEQUENCE</scope>
    <source>
        <strain evidence="4">VT107</strain>
    </source>
</reference>
<accession>A0A9W8TM95</accession>